<organism evidence="1 2">
    <name type="scientific">Acetobacter pasteurianus</name>
    <name type="common">Acetobacter turbidans</name>
    <dbReference type="NCBI Taxonomy" id="438"/>
    <lineage>
        <taxon>Bacteria</taxon>
        <taxon>Pseudomonadati</taxon>
        <taxon>Pseudomonadota</taxon>
        <taxon>Alphaproteobacteria</taxon>
        <taxon>Acetobacterales</taxon>
        <taxon>Acetobacteraceae</taxon>
        <taxon>Acetobacter</taxon>
    </lineage>
</organism>
<protein>
    <recommendedName>
        <fullName evidence="3">Helix-turn-helix domain-containing protein</fullName>
    </recommendedName>
</protein>
<dbReference type="RefSeq" id="WP_064776352.1">
    <property type="nucleotide sequence ID" value="NZ_LYUD01000124.1"/>
</dbReference>
<proteinExistence type="predicted"/>
<sequence>MMRGIIAAPTRRILNMKEAASYMGMSVTTFREQVAPQVKGVRVLPKRISYDVEELNSFIDRMSGKSTDSHEQNFWDKFR</sequence>
<comment type="caution">
    <text evidence="1">The sequence shown here is derived from an EMBL/GenBank/DDBJ whole genome shotgun (WGS) entry which is preliminary data.</text>
</comment>
<evidence type="ECO:0000313" key="2">
    <source>
        <dbReference type="Proteomes" id="UP000093796"/>
    </source>
</evidence>
<reference evidence="1 2" key="1">
    <citation type="submission" date="2016-05" db="EMBL/GenBank/DDBJ databases">
        <title>Genome sequencing of Acetobacter pasteurianus strain SRCM100623.</title>
        <authorList>
            <person name="Song Y.R."/>
        </authorList>
    </citation>
    <scope>NUCLEOTIDE SEQUENCE [LARGE SCALE GENOMIC DNA]</scope>
    <source>
        <strain evidence="1 2">SRCM100623</strain>
    </source>
</reference>
<dbReference type="AlphaFoldDB" id="A0A1A0D1J0"/>
<accession>A0A1A0D1J0</accession>
<dbReference type="PATRIC" id="fig|438.15.peg.2596"/>
<name>A0A1A0D1J0_ACEPA</name>
<evidence type="ECO:0008006" key="3">
    <source>
        <dbReference type="Google" id="ProtNLM"/>
    </source>
</evidence>
<dbReference type="EMBL" id="LYUD01000124">
    <property type="protein sequence ID" value="OAZ69044.1"/>
    <property type="molecule type" value="Genomic_DNA"/>
</dbReference>
<dbReference type="OrthoDB" id="7578892at2"/>
<gene>
    <name evidence="1" type="ORF">SRCM100623_02350</name>
</gene>
<evidence type="ECO:0000313" key="1">
    <source>
        <dbReference type="EMBL" id="OAZ69044.1"/>
    </source>
</evidence>
<dbReference type="Proteomes" id="UP000093796">
    <property type="component" value="Unassembled WGS sequence"/>
</dbReference>